<dbReference type="GO" id="GO:0005634">
    <property type="term" value="C:nucleus"/>
    <property type="evidence" value="ECO:0007669"/>
    <property type="project" value="TreeGrafter"/>
</dbReference>
<feature type="domain" description="UBA" evidence="5">
    <location>
        <begin position="15"/>
        <end position="49"/>
    </location>
</feature>
<dbReference type="PROSITE" id="PS50033">
    <property type="entry name" value="UBX"/>
    <property type="match status" value="1"/>
</dbReference>
<dbReference type="InterPro" id="IPR009060">
    <property type="entry name" value="UBA-like_sf"/>
</dbReference>
<accession>A0A1D1ZC91</accession>
<dbReference type="GO" id="GO:0036435">
    <property type="term" value="F:K48-linked polyubiquitin modification-dependent protein binding"/>
    <property type="evidence" value="ECO:0007669"/>
    <property type="project" value="TreeGrafter"/>
</dbReference>
<dbReference type="GO" id="GO:0031397">
    <property type="term" value="P:negative regulation of protein ubiquitination"/>
    <property type="evidence" value="ECO:0007669"/>
    <property type="project" value="TreeGrafter"/>
</dbReference>
<keyword evidence="2" id="KW-0963">Cytoplasm</keyword>
<dbReference type="SMART" id="SM00166">
    <property type="entry name" value="UBX"/>
    <property type="match status" value="1"/>
</dbReference>
<dbReference type="AlphaFoldDB" id="A0A1D1ZC91"/>
<dbReference type="Pfam" id="PF00789">
    <property type="entry name" value="UBX"/>
    <property type="match status" value="1"/>
</dbReference>
<dbReference type="EMBL" id="GDJX01003432">
    <property type="protein sequence ID" value="JAT64504.1"/>
    <property type="molecule type" value="Transcribed_RNA"/>
</dbReference>
<dbReference type="Gene3D" id="1.10.8.10">
    <property type="entry name" value="DNA helicase RuvA subunit, C-terminal domain"/>
    <property type="match status" value="1"/>
</dbReference>
<feature type="region of interest" description="Disordered" evidence="4">
    <location>
        <begin position="45"/>
        <end position="93"/>
    </location>
</feature>
<dbReference type="InterPro" id="IPR015940">
    <property type="entry name" value="UBA"/>
</dbReference>
<protein>
    <submittedName>
        <fullName evidence="7">UBX domain-containing protein 1</fullName>
    </submittedName>
</protein>
<dbReference type="PROSITE" id="PS50030">
    <property type="entry name" value="UBA"/>
    <property type="match status" value="1"/>
</dbReference>
<evidence type="ECO:0000259" key="5">
    <source>
        <dbReference type="PROSITE" id="PS50030"/>
    </source>
</evidence>
<evidence type="ECO:0000259" key="6">
    <source>
        <dbReference type="PROSITE" id="PS50033"/>
    </source>
</evidence>
<dbReference type="InterPro" id="IPR001012">
    <property type="entry name" value="UBX_dom"/>
</dbReference>
<dbReference type="PANTHER" id="PTHR46340:SF1">
    <property type="entry name" value="UBX DOMAIN-CONTAINING PROTEIN 1"/>
    <property type="match status" value="1"/>
</dbReference>
<name>A0A1D1ZC91_9ARAE</name>
<organism evidence="7">
    <name type="scientific">Anthurium amnicola</name>
    <dbReference type="NCBI Taxonomy" id="1678845"/>
    <lineage>
        <taxon>Eukaryota</taxon>
        <taxon>Viridiplantae</taxon>
        <taxon>Streptophyta</taxon>
        <taxon>Embryophyta</taxon>
        <taxon>Tracheophyta</taxon>
        <taxon>Spermatophyta</taxon>
        <taxon>Magnoliopsida</taxon>
        <taxon>Liliopsida</taxon>
        <taxon>Araceae</taxon>
        <taxon>Pothoideae</taxon>
        <taxon>Potheae</taxon>
        <taxon>Anthurium</taxon>
    </lineage>
</organism>
<evidence type="ECO:0000256" key="3">
    <source>
        <dbReference type="ARBA" id="ARBA00023054"/>
    </source>
</evidence>
<feature type="compositionally biased region" description="Basic and acidic residues" evidence="4">
    <location>
        <begin position="108"/>
        <end position="119"/>
    </location>
</feature>
<feature type="domain" description="UBX" evidence="6">
    <location>
        <begin position="249"/>
        <end position="324"/>
    </location>
</feature>
<dbReference type="GO" id="GO:0005737">
    <property type="term" value="C:cytoplasm"/>
    <property type="evidence" value="ECO:0007669"/>
    <property type="project" value="UniProtKB-SubCell"/>
</dbReference>
<dbReference type="SUPFAM" id="SSF54236">
    <property type="entry name" value="Ubiquitin-like"/>
    <property type="match status" value="1"/>
</dbReference>
<dbReference type="PANTHER" id="PTHR46340">
    <property type="entry name" value="UBX DOMAIN-CONTAINING PROTEIN 1"/>
    <property type="match status" value="1"/>
</dbReference>
<reference evidence="7" key="1">
    <citation type="submission" date="2015-07" db="EMBL/GenBank/DDBJ databases">
        <title>Transcriptome Assembly of Anthurium amnicola.</title>
        <authorList>
            <person name="Suzuki J."/>
        </authorList>
    </citation>
    <scope>NUCLEOTIDE SEQUENCE</scope>
</reference>
<proteinExistence type="predicted"/>
<feature type="non-terminal residue" evidence="7">
    <location>
        <position position="1"/>
    </location>
</feature>
<dbReference type="Gene3D" id="3.10.20.90">
    <property type="entry name" value="Phosphatidylinositol 3-kinase Catalytic Subunit, Chain A, domain 1"/>
    <property type="match status" value="1"/>
</dbReference>
<evidence type="ECO:0000313" key="7">
    <source>
        <dbReference type="EMBL" id="JAT64504.1"/>
    </source>
</evidence>
<comment type="subcellular location">
    <subcellularLocation>
        <location evidence="1">Cytoplasm</location>
    </subcellularLocation>
</comment>
<dbReference type="Pfam" id="PF22562">
    <property type="entry name" value="UBA_7"/>
    <property type="match status" value="1"/>
</dbReference>
<evidence type="ECO:0000256" key="2">
    <source>
        <dbReference type="ARBA" id="ARBA00022490"/>
    </source>
</evidence>
<gene>
    <name evidence="7" type="primary">ubxn1_2</name>
    <name evidence="7" type="ORF">g.38372</name>
</gene>
<dbReference type="GO" id="GO:1903094">
    <property type="term" value="P:negative regulation of protein K48-linked deubiquitination"/>
    <property type="evidence" value="ECO:0007669"/>
    <property type="project" value="TreeGrafter"/>
</dbReference>
<dbReference type="InterPro" id="IPR029071">
    <property type="entry name" value="Ubiquitin-like_domsf"/>
</dbReference>
<dbReference type="SUPFAM" id="SSF46934">
    <property type="entry name" value="UBA-like"/>
    <property type="match status" value="1"/>
</dbReference>
<evidence type="ECO:0000256" key="4">
    <source>
        <dbReference type="SAM" id="MobiDB-lite"/>
    </source>
</evidence>
<evidence type="ECO:0000256" key="1">
    <source>
        <dbReference type="ARBA" id="ARBA00004496"/>
    </source>
</evidence>
<dbReference type="GO" id="GO:0032435">
    <property type="term" value="P:negative regulation of proteasomal ubiquitin-dependent protein catabolic process"/>
    <property type="evidence" value="ECO:0007669"/>
    <property type="project" value="TreeGrafter"/>
</dbReference>
<keyword evidence="3" id="KW-0175">Coiled coil</keyword>
<dbReference type="PROSITE" id="PS00028">
    <property type="entry name" value="ZINC_FINGER_C2H2_1"/>
    <property type="match status" value="1"/>
</dbReference>
<dbReference type="InterPro" id="IPR013087">
    <property type="entry name" value="Znf_C2H2_type"/>
</dbReference>
<sequence>FLSNSVRIKMGSDHDTLVEMGFPPEKVARALQATKGAGLQPAMDWLISHPGDLDEPVSGQALGEQPSGEASGSVKDGDEGEIQDGEQTAQSLQCDDCKKLFRDVSAAERHASKSGHENFSESTTAIKPLTEEEKKAQLEEVKRIMAEKKEMRLLQEKEEEKNREKIRRKSGKELTEAKEKLEQRELQKALLARKKEKEEEKLAKAKIKAQIEADKKERTAKREAAKQAALIQQKEEAATAAAAATSTSKEYSETRLQFRRPSNSPLTHTFQATDTIEVVYEFVRQHVNEPFKLSTTFPRKILGDTEQGKTLKELNLVPSAVLVISVE</sequence>
<feature type="region of interest" description="Disordered" evidence="4">
    <location>
        <begin position="108"/>
        <end position="132"/>
    </location>
</feature>